<organism evidence="11 12">
    <name type="scientific">Plasmodium ovale curtisi</name>
    <dbReference type="NCBI Taxonomy" id="864141"/>
    <lineage>
        <taxon>Eukaryota</taxon>
        <taxon>Sar</taxon>
        <taxon>Alveolata</taxon>
        <taxon>Apicomplexa</taxon>
        <taxon>Aconoidasida</taxon>
        <taxon>Haemosporida</taxon>
        <taxon>Plasmodiidae</taxon>
        <taxon>Plasmodium</taxon>
        <taxon>Plasmodium (Plasmodium)</taxon>
    </lineage>
</organism>
<dbReference type="PROSITE" id="PS50053">
    <property type="entry name" value="UBIQUITIN_2"/>
    <property type="match status" value="1"/>
</dbReference>
<feature type="region of interest" description="Disordered" evidence="7">
    <location>
        <begin position="429"/>
        <end position="485"/>
    </location>
</feature>
<gene>
    <name evidence="11" type="ORF">POVCU1_022730</name>
    <name evidence="10" type="ORF">POVCU2_0024970</name>
</gene>
<dbReference type="InterPro" id="IPR038765">
    <property type="entry name" value="Papain-like_cys_pep_sf"/>
</dbReference>
<evidence type="ECO:0000256" key="7">
    <source>
        <dbReference type="SAM" id="MobiDB-lite"/>
    </source>
</evidence>
<dbReference type="CDD" id="cd16104">
    <property type="entry name" value="Ubl_USP14_like"/>
    <property type="match status" value="1"/>
</dbReference>
<feature type="compositionally biased region" description="Basic and acidic residues" evidence="7">
    <location>
        <begin position="465"/>
        <end position="475"/>
    </location>
</feature>
<dbReference type="PROSITE" id="PS00972">
    <property type="entry name" value="USP_1"/>
    <property type="match status" value="1"/>
</dbReference>
<comment type="catalytic activity">
    <reaction evidence="1 6">
        <text>Thiol-dependent hydrolysis of ester, thioester, amide, peptide and isopeptide bonds formed by the C-terminal Gly of ubiquitin (a 76-residue protein attached to proteins as an intracellular targeting signal).</text>
        <dbReference type="EC" id="3.4.19.12"/>
    </reaction>
</comment>
<dbReference type="GO" id="GO:0004843">
    <property type="term" value="F:cysteine-type deubiquitinase activity"/>
    <property type="evidence" value="ECO:0007669"/>
    <property type="project" value="UniProtKB-UniRule"/>
</dbReference>
<name>A0A1A8WHD6_PLAOA</name>
<dbReference type="Proteomes" id="UP000078560">
    <property type="component" value="Unassembled WGS sequence"/>
</dbReference>
<dbReference type="InterPro" id="IPR000626">
    <property type="entry name" value="Ubiquitin-like_dom"/>
</dbReference>
<evidence type="ECO:0000313" key="10">
    <source>
        <dbReference type="EMBL" id="SBS84210.1"/>
    </source>
</evidence>
<evidence type="ECO:0000256" key="5">
    <source>
        <dbReference type="ARBA" id="ARBA00022807"/>
    </source>
</evidence>
<sequence>MTVVNVTVKWKSNVYSDLQLNISEPLTSFKEQLWKLTNVPPEKQKLMYKGLLKDDTNLASLNIKDKDKIMLVGSAETLEEQPHQIIFVEDLSKEDKEKLHSKENIIFEDQGIVNLGNTCYFNAVLQFLTSFDDLGEFLRSIKRKEKHLLKSNKDILFDSYIQFSQSFGKSSDPYVPLELLKSFRDVFPKFKSVNLRTKQYAQQDAEECMNAILTSLNDHTESKIIDKLFSFKIVSKVRCIEESAREDTAKEDTAKEDTVKEGTAKEEGSSKCGTNLNGPHSSDTNLSVNATGSSAGEECETVEEFHNKLICYMGTHSTPVNHMHEGIRLSLNEKLRKNRSNDSKEDALYEKTSEINSLPPYLIVHFLRFESKQIVESNSGVSVITAKICRKVSFPETFDIYDFCSESVKSHLKIARNVIMKRKDAQINSALSDPASTTQDGDKNKRKGETQVDENKNVDENSTGKSDENGMKEGENSMGKSGKNDEVIEIPSGEYELISIITHKGRNEESGHYISWKKMRKYISQDNKYDNMDPSSGKKGKSANDSIWFKMDDDRVTTHKFSSLDLCGGCSDYNIAVLLLYKRKTLCCKQEELGKYSK</sequence>
<feature type="compositionally biased region" description="Basic and acidic residues" evidence="7">
    <location>
        <begin position="245"/>
        <end position="269"/>
    </location>
</feature>
<dbReference type="InterPro" id="IPR019954">
    <property type="entry name" value="Ubiquitin_CS"/>
</dbReference>
<feature type="compositionally biased region" description="Polar residues" evidence="7">
    <location>
        <begin position="429"/>
        <end position="439"/>
    </location>
</feature>
<evidence type="ECO:0000259" key="8">
    <source>
        <dbReference type="PROSITE" id="PS50053"/>
    </source>
</evidence>
<evidence type="ECO:0000259" key="9">
    <source>
        <dbReference type="PROSITE" id="PS50235"/>
    </source>
</evidence>
<dbReference type="GO" id="GO:0061136">
    <property type="term" value="P:regulation of proteasomal protein catabolic process"/>
    <property type="evidence" value="ECO:0007669"/>
    <property type="project" value="TreeGrafter"/>
</dbReference>
<feature type="domain" description="Ubiquitin-like" evidence="8">
    <location>
        <begin position="4"/>
        <end position="72"/>
    </location>
</feature>
<dbReference type="Gene3D" id="3.90.70.10">
    <property type="entry name" value="Cysteine proteinases"/>
    <property type="match status" value="1"/>
</dbReference>
<dbReference type="InterPro" id="IPR044635">
    <property type="entry name" value="UBP14-like"/>
</dbReference>
<dbReference type="PANTHER" id="PTHR43982:SF1">
    <property type="entry name" value="UBIQUITIN CARBOXYL-TERMINAL HYDROLASE 14"/>
    <property type="match status" value="1"/>
</dbReference>
<reference evidence="12 13" key="2">
    <citation type="submission" date="2016-05" db="EMBL/GenBank/DDBJ databases">
        <authorList>
            <person name="Naeem Raeece"/>
        </authorList>
    </citation>
    <scope>NUCLEOTIDE SEQUENCE [LARGE SCALE GENOMIC DNA]</scope>
</reference>
<reference evidence="11" key="1">
    <citation type="submission" date="2016-05" db="EMBL/GenBank/DDBJ databases">
        <authorList>
            <person name="Lavstsen T."/>
            <person name="Jespersen J.S."/>
        </authorList>
    </citation>
    <scope>NUCLEOTIDE SEQUENCE [LARGE SCALE GENOMIC DNA]</scope>
</reference>
<protein>
    <recommendedName>
        <fullName evidence="6">Ubiquitin carboxyl-terminal hydrolase</fullName>
        <ecNumber evidence="6">3.4.19.12</ecNumber>
    </recommendedName>
</protein>
<dbReference type="PROSITE" id="PS00973">
    <property type="entry name" value="USP_2"/>
    <property type="match status" value="1"/>
</dbReference>
<dbReference type="InterPro" id="IPR028889">
    <property type="entry name" value="USP"/>
</dbReference>
<dbReference type="InterPro" id="IPR029071">
    <property type="entry name" value="Ubiquitin-like_domsf"/>
</dbReference>
<dbReference type="SMART" id="SM00213">
    <property type="entry name" value="UBQ"/>
    <property type="match status" value="1"/>
</dbReference>
<evidence type="ECO:0000256" key="4">
    <source>
        <dbReference type="ARBA" id="ARBA00022801"/>
    </source>
</evidence>
<evidence type="ECO:0000313" key="13">
    <source>
        <dbReference type="Proteomes" id="UP000078560"/>
    </source>
</evidence>
<dbReference type="VEuPathDB" id="PlasmoDB:PocGH01_10014400"/>
<evidence type="ECO:0000256" key="3">
    <source>
        <dbReference type="ARBA" id="ARBA00022786"/>
    </source>
</evidence>
<dbReference type="PROSITE" id="PS00299">
    <property type="entry name" value="UBIQUITIN_1"/>
    <property type="match status" value="1"/>
</dbReference>
<evidence type="ECO:0000256" key="2">
    <source>
        <dbReference type="ARBA" id="ARBA00022670"/>
    </source>
</evidence>
<keyword evidence="2 6" id="KW-0645">Protease</keyword>
<dbReference type="AlphaFoldDB" id="A0A1A8WHD6"/>
<evidence type="ECO:0000313" key="11">
    <source>
        <dbReference type="EMBL" id="SBS92369.1"/>
    </source>
</evidence>
<evidence type="ECO:0000256" key="1">
    <source>
        <dbReference type="ARBA" id="ARBA00000707"/>
    </source>
</evidence>
<comment type="similarity">
    <text evidence="6">Belongs to the peptidase C19 family.</text>
</comment>
<dbReference type="GO" id="GO:0043161">
    <property type="term" value="P:proteasome-mediated ubiquitin-dependent protein catabolic process"/>
    <property type="evidence" value="ECO:0007669"/>
    <property type="project" value="InterPro"/>
</dbReference>
<keyword evidence="4 6" id="KW-0378">Hydrolase</keyword>
<feature type="compositionally biased region" description="Polar residues" evidence="7">
    <location>
        <begin position="271"/>
        <end position="292"/>
    </location>
</feature>
<feature type="compositionally biased region" description="Basic and acidic residues" evidence="7">
    <location>
        <begin position="440"/>
        <end position="459"/>
    </location>
</feature>
<accession>A0A1A8WHD6</accession>
<dbReference type="GO" id="GO:0016579">
    <property type="term" value="P:protein deubiquitination"/>
    <property type="evidence" value="ECO:0007669"/>
    <property type="project" value="InterPro"/>
</dbReference>
<dbReference type="Proteomes" id="UP000078546">
    <property type="component" value="Unassembled WGS sequence"/>
</dbReference>
<dbReference type="Pfam" id="PF00240">
    <property type="entry name" value="ubiquitin"/>
    <property type="match status" value="1"/>
</dbReference>
<keyword evidence="5 6" id="KW-0788">Thiol protease</keyword>
<dbReference type="InterPro" id="IPR001394">
    <property type="entry name" value="Peptidase_C19_UCH"/>
</dbReference>
<evidence type="ECO:0000256" key="6">
    <source>
        <dbReference type="RuleBase" id="RU366025"/>
    </source>
</evidence>
<feature type="domain" description="USP" evidence="9">
    <location>
        <begin position="110"/>
        <end position="584"/>
    </location>
</feature>
<dbReference type="PANTHER" id="PTHR43982">
    <property type="entry name" value="UBIQUITIN CARBOXYL-TERMINAL HYDROLASE"/>
    <property type="match status" value="1"/>
</dbReference>
<dbReference type="SUPFAM" id="SSF54001">
    <property type="entry name" value="Cysteine proteinases"/>
    <property type="match status" value="1"/>
</dbReference>
<dbReference type="Gene3D" id="3.10.20.90">
    <property type="entry name" value="Phosphatidylinositol 3-kinase Catalytic Subunit, Chain A, domain 1"/>
    <property type="match status" value="1"/>
</dbReference>
<dbReference type="PROSITE" id="PS50235">
    <property type="entry name" value="USP_3"/>
    <property type="match status" value="1"/>
</dbReference>
<dbReference type="SUPFAM" id="SSF54236">
    <property type="entry name" value="Ubiquitin-like"/>
    <property type="match status" value="1"/>
</dbReference>
<proteinExistence type="inferred from homology"/>
<keyword evidence="3 6" id="KW-0833">Ubl conjugation pathway</keyword>
<dbReference type="GO" id="GO:0070628">
    <property type="term" value="F:proteasome binding"/>
    <property type="evidence" value="ECO:0007669"/>
    <property type="project" value="TreeGrafter"/>
</dbReference>
<dbReference type="Pfam" id="PF00443">
    <property type="entry name" value="UCH"/>
    <property type="match status" value="1"/>
</dbReference>
<dbReference type="InterPro" id="IPR018200">
    <property type="entry name" value="USP_CS"/>
</dbReference>
<dbReference type="EC" id="3.4.19.12" evidence="6"/>
<feature type="region of interest" description="Disordered" evidence="7">
    <location>
        <begin position="245"/>
        <end position="292"/>
    </location>
</feature>
<dbReference type="EMBL" id="FLQV01000427">
    <property type="protein sequence ID" value="SBS92369.1"/>
    <property type="molecule type" value="Genomic_DNA"/>
</dbReference>
<evidence type="ECO:0000313" key="12">
    <source>
        <dbReference type="Proteomes" id="UP000078546"/>
    </source>
</evidence>
<dbReference type="EMBL" id="FLQU01000345">
    <property type="protein sequence ID" value="SBS84210.1"/>
    <property type="molecule type" value="Genomic_DNA"/>
</dbReference>